<comment type="caution">
    <text evidence="10">The sequence shown here is derived from an EMBL/GenBank/DDBJ whole genome shotgun (WGS) entry which is preliminary data.</text>
</comment>
<evidence type="ECO:0000259" key="9">
    <source>
        <dbReference type="SMART" id="SM00746"/>
    </source>
</evidence>
<dbReference type="CDD" id="cd00472">
    <property type="entry name" value="Ribosomal_L24e_L24"/>
    <property type="match status" value="1"/>
</dbReference>
<accession>A0A1D1W2Y2</accession>
<dbReference type="GO" id="GO:0005730">
    <property type="term" value="C:nucleolus"/>
    <property type="evidence" value="ECO:0007669"/>
    <property type="project" value="TreeGrafter"/>
</dbReference>
<dbReference type="PROSITE" id="PS01073">
    <property type="entry name" value="RIBOSOMAL_L24E"/>
    <property type="match status" value="1"/>
</dbReference>
<evidence type="ECO:0000256" key="4">
    <source>
        <dbReference type="ARBA" id="ARBA00023242"/>
    </source>
</evidence>
<evidence type="ECO:0000256" key="6">
    <source>
        <dbReference type="ARBA" id="ARBA00059003"/>
    </source>
</evidence>
<keyword evidence="4" id="KW-0539">Nucleus</keyword>
<dbReference type="PANTHER" id="PTHR10792:SF8">
    <property type="entry name" value="RIBOSOME BIOGENESIS PROTEIN RLP24-RELATED"/>
    <property type="match status" value="1"/>
</dbReference>
<keyword evidence="3" id="KW-0690">Ribosome biogenesis</keyword>
<dbReference type="InterPro" id="IPR000988">
    <property type="entry name" value="Ribosomal_eL24-rel_N"/>
</dbReference>
<dbReference type="STRING" id="947166.A0A1D1W2Y2"/>
<keyword evidence="11" id="KW-1185">Reference proteome</keyword>
<protein>
    <recommendedName>
        <fullName evidence="5">Probable ribosome biogenesis protein RLP24</fullName>
    </recommendedName>
</protein>
<evidence type="ECO:0000256" key="3">
    <source>
        <dbReference type="ARBA" id="ARBA00022517"/>
    </source>
</evidence>
<evidence type="ECO:0000313" key="11">
    <source>
        <dbReference type="Proteomes" id="UP000186922"/>
    </source>
</evidence>
<feature type="compositionally biased region" description="Acidic residues" evidence="8">
    <location>
        <begin position="153"/>
        <end position="162"/>
    </location>
</feature>
<feature type="region of interest" description="Disordered" evidence="8">
    <location>
        <begin position="153"/>
        <end position="176"/>
    </location>
</feature>
<name>A0A1D1W2Y2_RAMVA</name>
<comment type="function">
    <text evidence="6">Involved in the biogenesis of the 60S ribosomal subunit. Ensures the docking of NOG1 to pre-60S particles.</text>
</comment>
<dbReference type="Proteomes" id="UP000186922">
    <property type="component" value="Unassembled WGS sequence"/>
</dbReference>
<reference evidence="10 11" key="1">
    <citation type="journal article" date="2016" name="Nat. Commun.">
        <title>Extremotolerant tardigrade genome and improved radiotolerance of human cultured cells by tardigrade-unique protein.</title>
        <authorList>
            <person name="Hashimoto T."/>
            <person name="Horikawa D.D."/>
            <person name="Saito Y."/>
            <person name="Kuwahara H."/>
            <person name="Kozuka-Hata H."/>
            <person name="Shin-I T."/>
            <person name="Minakuchi Y."/>
            <person name="Ohishi K."/>
            <person name="Motoyama A."/>
            <person name="Aizu T."/>
            <person name="Enomoto A."/>
            <person name="Kondo K."/>
            <person name="Tanaka S."/>
            <person name="Hara Y."/>
            <person name="Koshikawa S."/>
            <person name="Sagara H."/>
            <person name="Miura T."/>
            <person name="Yokobori S."/>
            <person name="Miyagawa K."/>
            <person name="Suzuki Y."/>
            <person name="Kubo T."/>
            <person name="Oyama M."/>
            <person name="Kohara Y."/>
            <person name="Fujiyama A."/>
            <person name="Arakawa K."/>
            <person name="Katayama T."/>
            <person name="Toyoda A."/>
            <person name="Kunieda T."/>
        </authorList>
    </citation>
    <scope>NUCLEOTIDE SEQUENCE [LARGE SCALE GENOMIC DNA]</scope>
    <source>
        <strain evidence="10 11">YOKOZUNA-1</strain>
    </source>
</reference>
<evidence type="ECO:0000256" key="1">
    <source>
        <dbReference type="ARBA" id="ARBA00004123"/>
    </source>
</evidence>
<dbReference type="EMBL" id="BDGG01000016">
    <property type="protein sequence ID" value="GAV07791.1"/>
    <property type="molecule type" value="Genomic_DNA"/>
</dbReference>
<dbReference type="SMART" id="SM00746">
    <property type="entry name" value="TRASH"/>
    <property type="match status" value="1"/>
</dbReference>
<dbReference type="Gene3D" id="2.30.170.20">
    <property type="entry name" value="Ribosomal protein L24e"/>
    <property type="match status" value="1"/>
</dbReference>
<gene>
    <name evidence="10" type="primary">RvY_17590-1</name>
    <name evidence="10" type="synonym">RvY_17590.1</name>
    <name evidence="10" type="ORF">RvY_17590</name>
</gene>
<dbReference type="OrthoDB" id="10262490at2759"/>
<proteinExistence type="inferred from homology"/>
<evidence type="ECO:0000256" key="7">
    <source>
        <dbReference type="ARBA" id="ARBA00064137"/>
    </source>
</evidence>
<comment type="subunit">
    <text evidence="7">Associated with nucleolar and cytoplasmic pre-60S particles. At the end of biogenesis it dissociates from cytoplasmic pre-60S particles and is likely to be exchanged for its ribosomal homologue, RPL24.</text>
</comment>
<dbReference type="GO" id="GO:0003735">
    <property type="term" value="F:structural constituent of ribosome"/>
    <property type="evidence" value="ECO:0007669"/>
    <property type="project" value="InterPro"/>
</dbReference>
<organism evidence="10 11">
    <name type="scientific">Ramazzottius varieornatus</name>
    <name type="common">Water bear</name>
    <name type="synonym">Tardigrade</name>
    <dbReference type="NCBI Taxonomy" id="947166"/>
    <lineage>
        <taxon>Eukaryota</taxon>
        <taxon>Metazoa</taxon>
        <taxon>Ecdysozoa</taxon>
        <taxon>Tardigrada</taxon>
        <taxon>Eutardigrada</taxon>
        <taxon>Parachela</taxon>
        <taxon>Hypsibioidea</taxon>
        <taxon>Ramazzottiidae</taxon>
        <taxon>Ramazzottius</taxon>
    </lineage>
</organism>
<evidence type="ECO:0000256" key="2">
    <source>
        <dbReference type="ARBA" id="ARBA00005647"/>
    </source>
</evidence>
<dbReference type="Pfam" id="PF01246">
    <property type="entry name" value="Ribosomal_L24e"/>
    <property type="match status" value="1"/>
</dbReference>
<evidence type="ECO:0000256" key="5">
    <source>
        <dbReference type="ARBA" id="ARBA00039784"/>
    </source>
</evidence>
<dbReference type="SUPFAM" id="SSF57716">
    <property type="entry name" value="Glucocorticoid receptor-like (DNA-binding domain)"/>
    <property type="match status" value="1"/>
</dbReference>
<dbReference type="InterPro" id="IPR023442">
    <property type="entry name" value="Ribosomal_eL24_CS"/>
</dbReference>
<evidence type="ECO:0000313" key="10">
    <source>
        <dbReference type="EMBL" id="GAV07791.1"/>
    </source>
</evidence>
<feature type="domain" description="TRASH" evidence="9">
    <location>
        <begin position="6"/>
        <end position="44"/>
    </location>
</feature>
<comment type="subcellular location">
    <subcellularLocation>
        <location evidence="1">Nucleus</location>
    </subcellularLocation>
</comment>
<comment type="similarity">
    <text evidence="2">Belongs to the eukaryotic ribosomal protein eL24 family.</text>
</comment>
<evidence type="ECO:0000256" key="8">
    <source>
        <dbReference type="SAM" id="MobiDB-lite"/>
    </source>
</evidence>
<dbReference type="InterPro" id="IPR038630">
    <property type="entry name" value="L24e/L24_sf"/>
</dbReference>
<dbReference type="AlphaFoldDB" id="A0A1D1W2Y2"/>
<dbReference type="GO" id="GO:0042273">
    <property type="term" value="P:ribosomal large subunit biogenesis"/>
    <property type="evidence" value="ECO:0007669"/>
    <property type="project" value="TreeGrafter"/>
</dbReference>
<dbReference type="InterPro" id="IPR056366">
    <property type="entry name" value="Ribosomal_eL24"/>
</dbReference>
<sequence length="176" mass="21028">MRIERCFFCSSTIYPGHGIQFVRNDCKIFKFCRSKCHRAFKKKKNPRKTRWTKAFRKAAGKELTVDPAFEFEKRRNTPVKYSRELWEKTVDAIKRIDEIKQKREAQHILKRLQKGVEDRKQMDRKQIQKSMHMLKSPAAKLSRKGQQLMEIEEHSDYEEEPEAMMMEAEVGDEGEE</sequence>
<dbReference type="InterPro" id="IPR011017">
    <property type="entry name" value="TRASH_dom"/>
</dbReference>
<dbReference type="PANTHER" id="PTHR10792">
    <property type="entry name" value="60S RIBOSOMAL PROTEIN L24"/>
    <property type="match status" value="1"/>
</dbReference>
<dbReference type="FunFam" id="2.30.170.20:FF:000001">
    <property type="entry name" value="probable ribosome biogenesis protein RLP24"/>
    <property type="match status" value="1"/>
</dbReference>